<gene>
    <name evidence="3" type="primary">LOC113212727</name>
</gene>
<evidence type="ECO:0000313" key="3">
    <source>
        <dbReference type="RefSeq" id="XP_052128274.1"/>
    </source>
</evidence>
<keyword evidence="2" id="KW-1185">Reference proteome</keyword>
<dbReference type="KEGG" id="foc:113212727"/>
<feature type="compositionally biased region" description="Basic residues" evidence="1">
    <location>
        <begin position="128"/>
        <end position="138"/>
    </location>
</feature>
<reference evidence="3" key="1">
    <citation type="submission" date="2025-08" db="UniProtKB">
        <authorList>
            <consortium name="RefSeq"/>
        </authorList>
    </citation>
    <scope>IDENTIFICATION</scope>
    <source>
        <tissue evidence="3">Whole organism</tissue>
    </source>
</reference>
<dbReference type="OrthoDB" id="8239336at2759"/>
<feature type="region of interest" description="Disordered" evidence="1">
    <location>
        <begin position="109"/>
        <end position="218"/>
    </location>
</feature>
<evidence type="ECO:0000313" key="2">
    <source>
        <dbReference type="Proteomes" id="UP000504606"/>
    </source>
</evidence>
<sequence>MISLTDKTLLKNLDDETPKEYVNFIMDAIYDPTEMAMMTANGRTKGSTKMDKKIKVNLHAYIQHKFKGQKITRKLLNKLINAKCYCERRKLWNKQKALGDSEDIAVRKPLKKFTRDPNKPRKVANPGKKNKEKKKASKLRRESKGVSQQVIQRHPKQKISLDRNSPKKNITPTKFNRKPFQPASYSSPAFSPIKKSMPKKNVLKSKREEGDRPVTGGKRPRPISVSVYAIVMCI</sequence>
<name>A0A9C6X349_FRAOC</name>
<proteinExistence type="predicted"/>
<evidence type="ECO:0000256" key="1">
    <source>
        <dbReference type="SAM" id="MobiDB-lite"/>
    </source>
</evidence>
<organism evidence="2 3">
    <name type="scientific">Frankliniella occidentalis</name>
    <name type="common">Western flower thrips</name>
    <name type="synonym">Euthrips occidentalis</name>
    <dbReference type="NCBI Taxonomy" id="133901"/>
    <lineage>
        <taxon>Eukaryota</taxon>
        <taxon>Metazoa</taxon>
        <taxon>Ecdysozoa</taxon>
        <taxon>Arthropoda</taxon>
        <taxon>Hexapoda</taxon>
        <taxon>Insecta</taxon>
        <taxon>Pterygota</taxon>
        <taxon>Neoptera</taxon>
        <taxon>Paraneoptera</taxon>
        <taxon>Thysanoptera</taxon>
        <taxon>Terebrantia</taxon>
        <taxon>Thripoidea</taxon>
        <taxon>Thripidae</taxon>
        <taxon>Frankliniella</taxon>
    </lineage>
</organism>
<dbReference type="RefSeq" id="XP_052128274.1">
    <property type="nucleotide sequence ID" value="XM_052272314.1"/>
</dbReference>
<dbReference type="AlphaFoldDB" id="A0A9C6X349"/>
<accession>A0A9C6X349</accession>
<dbReference type="GeneID" id="113212727"/>
<protein>
    <submittedName>
        <fullName evidence="3">Uncharacterized protein LOC113212727</fullName>
    </submittedName>
</protein>
<dbReference type="Proteomes" id="UP000504606">
    <property type="component" value="Unplaced"/>
</dbReference>